<organism evidence="10 11">
    <name type="scientific">Paenibacillus radicis</name>
    <name type="common">ex Xue et al. 2023</name>
    <dbReference type="NCBI Taxonomy" id="2972489"/>
    <lineage>
        <taxon>Bacteria</taxon>
        <taxon>Bacillati</taxon>
        <taxon>Bacillota</taxon>
        <taxon>Bacilli</taxon>
        <taxon>Bacillales</taxon>
        <taxon>Paenibacillaceae</taxon>
        <taxon>Paenibacillus</taxon>
    </lineage>
</organism>
<feature type="transmembrane region" description="Helical" evidence="6">
    <location>
        <begin position="166"/>
        <end position="186"/>
    </location>
</feature>
<keyword evidence="10" id="KW-0548">Nucleotidyltransferase</keyword>
<evidence type="ECO:0000259" key="8">
    <source>
        <dbReference type="PROSITE" id="PS50113"/>
    </source>
</evidence>
<dbReference type="PANTHER" id="PTHR45138">
    <property type="entry name" value="REGULATORY COMPONENTS OF SENSORY TRANSDUCTION SYSTEM"/>
    <property type="match status" value="1"/>
</dbReference>
<dbReference type="NCBIfam" id="TIGR00254">
    <property type="entry name" value="GGDEF"/>
    <property type="match status" value="1"/>
</dbReference>
<reference evidence="10 11" key="1">
    <citation type="submission" date="2022-08" db="EMBL/GenBank/DDBJ databases">
        <title>Paenibacillus endoradicis sp. nov., Paenibacillus radicibacter sp. nov and Paenibacillus pararadicis sp. nov., three cold-adapted plant growth-promoting bacteria isolated from root of Larix gmelinii in Great Khingan.</title>
        <authorList>
            <person name="Xue H."/>
        </authorList>
    </citation>
    <scope>NUCLEOTIDE SEQUENCE [LARGE SCALE GENOMIC DNA]</scope>
    <source>
        <strain evidence="10 11">N5-1-1-5</strain>
    </source>
</reference>
<evidence type="ECO:0000256" key="2">
    <source>
        <dbReference type="ARBA" id="ARBA00022475"/>
    </source>
</evidence>
<dbReference type="SMART" id="SM00091">
    <property type="entry name" value="PAS"/>
    <property type="match status" value="1"/>
</dbReference>
<dbReference type="SUPFAM" id="SSF55785">
    <property type="entry name" value="PYP-like sensor domain (PAS domain)"/>
    <property type="match status" value="1"/>
</dbReference>
<dbReference type="Pfam" id="PF07694">
    <property type="entry name" value="5TM-5TMR_LYT"/>
    <property type="match status" value="1"/>
</dbReference>
<dbReference type="RefSeq" id="WP_258214031.1">
    <property type="nucleotide sequence ID" value="NZ_JANQBD010000009.1"/>
</dbReference>
<dbReference type="InterPro" id="IPR043128">
    <property type="entry name" value="Rev_trsase/Diguanyl_cyclase"/>
</dbReference>
<dbReference type="NCBIfam" id="TIGR00229">
    <property type="entry name" value="sensory_box"/>
    <property type="match status" value="1"/>
</dbReference>
<dbReference type="CDD" id="cd00130">
    <property type="entry name" value="PAS"/>
    <property type="match status" value="1"/>
</dbReference>
<evidence type="ECO:0000256" key="1">
    <source>
        <dbReference type="ARBA" id="ARBA00004651"/>
    </source>
</evidence>
<keyword evidence="3 6" id="KW-0812">Transmembrane</keyword>
<dbReference type="InterPro" id="IPR035965">
    <property type="entry name" value="PAS-like_dom_sf"/>
</dbReference>
<keyword evidence="2" id="KW-1003">Cell membrane</keyword>
<dbReference type="InterPro" id="IPR050469">
    <property type="entry name" value="Diguanylate_Cyclase"/>
</dbReference>
<evidence type="ECO:0000256" key="5">
    <source>
        <dbReference type="ARBA" id="ARBA00023136"/>
    </source>
</evidence>
<evidence type="ECO:0000256" key="4">
    <source>
        <dbReference type="ARBA" id="ARBA00022989"/>
    </source>
</evidence>
<dbReference type="Gene3D" id="3.30.450.20">
    <property type="entry name" value="PAS domain"/>
    <property type="match status" value="1"/>
</dbReference>
<dbReference type="GO" id="GO:0052621">
    <property type="term" value="F:diguanylate cyclase activity"/>
    <property type="evidence" value="ECO:0007669"/>
    <property type="project" value="UniProtKB-EC"/>
</dbReference>
<evidence type="ECO:0000259" key="9">
    <source>
        <dbReference type="PROSITE" id="PS50887"/>
    </source>
</evidence>
<dbReference type="Proteomes" id="UP001300012">
    <property type="component" value="Unassembled WGS sequence"/>
</dbReference>
<dbReference type="EC" id="2.7.7.65" evidence="10"/>
<evidence type="ECO:0000313" key="10">
    <source>
        <dbReference type="EMBL" id="MCR8632448.1"/>
    </source>
</evidence>
<feature type="transmembrane region" description="Helical" evidence="6">
    <location>
        <begin position="134"/>
        <end position="154"/>
    </location>
</feature>
<dbReference type="Gene3D" id="3.30.70.270">
    <property type="match status" value="1"/>
</dbReference>
<dbReference type="InterPro" id="IPR000700">
    <property type="entry name" value="PAS-assoc_C"/>
</dbReference>
<dbReference type="SUPFAM" id="SSF55073">
    <property type="entry name" value="Nucleotide cyclase"/>
    <property type="match status" value="1"/>
</dbReference>
<feature type="transmembrane region" description="Helical" evidence="6">
    <location>
        <begin position="69"/>
        <end position="92"/>
    </location>
</feature>
<dbReference type="InterPro" id="IPR000160">
    <property type="entry name" value="GGDEF_dom"/>
</dbReference>
<evidence type="ECO:0000313" key="11">
    <source>
        <dbReference type="Proteomes" id="UP001300012"/>
    </source>
</evidence>
<dbReference type="Pfam" id="PF00990">
    <property type="entry name" value="GGDEF"/>
    <property type="match status" value="1"/>
</dbReference>
<comment type="subcellular location">
    <subcellularLocation>
        <location evidence="1">Cell membrane</location>
        <topology evidence="1">Multi-pass membrane protein</topology>
    </subcellularLocation>
</comment>
<dbReference type="CDD" id="cd01949">
    <property type="entry name" value="GGDEF"/>
    <property type="match status" value="1"/>
</dbReference>
<gene>
    <name evidence="10" type="ORF">NV381_14670</name>
</gene>
<keyword evidence="10" id="KW-0808">Transferase</keyword>
<feature type="transmembrane region" description="Helical" evidence="6">
    <location>
        <begin position="98"/>
        <end position="122"/>
    </location>
</feature>
<keyword evidence="11" id="KW-1185">Reference proteome</keyword>
<dbReference type="Pfam" id="PF13426">
    <property type="entry name" value="PAS_9"/>
    <property type="match status" value="1"/>
</dbReference>
<dbReference type="SMART" id="SM00267">
    <property type="entry name" value="GGDEF"/>
    <property type="match status" value="1"/>
</dbReference>
<dbReference type="PANTHER" id="PTHR45138:SF9">
    <property type="entry name" value="DIGUANYLATE CYCLASE DGCM-RELATED"/>
    <property type="match status" value="1"/>
</dbReference>
<evidence type="ECO:0000256" key="3">
    <source>
        <dbReference type="ARBA" id="ARBA00022692"/>
    </source>
</evidence>
<dbReference type="PROSITE" id="PS50887">
    <property type="entry name" value="GGDEF"/>
    <property type="match status" value="1"/>
</dbReference>
<feature type="domain" description="PAS" evidence="7">
    <location>
        <begin position="199"/>
        <end position="273"/>
    </location>
</feature>
<feature type="transmembrane region" description="Helical" evidence="6">
    <location>
        <begin position="5"/>
        <end position="23"/>
    </location>
</feature>
<evidence type="ECO:0000256" key="6">
    <source>
        <dbReference type="SAM" id="Phobius"/>
    </source>
</evidence>
<dbReference type="InterPro" id="IPR000014">
    <property type="entry name" value="PAS"/>
</dbReference>
<comment type="caution">
    <text evidence="10">The sequence shown here is derived from an EMBL/GenBank/DDBJ whole genome shotgun (WGS) entry which is preliminary data.</text>
</comment>
<dbReference type="InterPro" id="IPR011620">
    <property type="entry name" value="Sig_transdc_His_kinase_LytS_TM"/>
</dbReference>
<accession>A0ABT1YGX6</accession>
<feature type="domain" description="PAC" evidence="8">
    <location>
        <begin position="273"/>
        <end position="323"/>
    </location>
</feature>
<keyword evidence="4 6" id="KW-1133">Transmembrane helix</keyword>
<dbReference type="InterPro" id="IPR029787">
    <property type="entry name" value="Nucleotide_cyclase"/>
</dbReference>
<dbReference type="PROSITE" id="PS50113">
    <property type="entry name" value="PAC"/>
    <property type="match status" value="1"/>
</dbReference>
<keyword evidence="5 6" id="KW-0472">Membrane</keyword>
<feature type="domain" description="GGDEF" evidence="9">
    <location>
        <begin position="362"/>
        <end position="499"/>
    </location>
</feature>
<proteinExistence type="predicted"/>
<sequence length="499" mass="55421">MLNDFVMNAALLIASFFIIGQLFRNNPLQHTSLLKTQSLIGICYGLQGILLMVYTIRLDALTIMDLRHISIMIAALQGGLPGALISSFIMAIARIGLFGISFSSVAAATCMLLIGIGCGLLLNRVKPARLSFPLLNVACLLVISATIFINMSYAGLSISGLSSLLIFHWLTALLCGQLAYYLYLYIYRMNTVFFKLQESEKRYRSLIEKSPDATIVHNDSSILFINGKGLRLLNAASSKEVIGRSLQQFIHPLYHNQTQKQPLEHLKATAEAELIEQKYIRLDGVEIDVEVSMSSITYNNQPAYVTTIRDITDRKITEQKLQQAMTALQRLSNLDGLTGIANRRSFDAFLEQSWITAMKKDEPLSVIMFDADEFKAYNDTYGHQGGDDCLRKLAEHTEQALTHHNYMVARYGGEEFAVILCNTDSDAAYRIAEQIRSFIEALAIPHSSSKVSSLVTVSLGVATITPPFYISPKELVGQADSALYRAKLEGRNRVVVHDA</sequence>
<name>A0ABT1YGX6_9BACL</name>
<dbReference type="EMBL" id="JANQBD010000009">
    <property type="protein sequence ID" value="MCR8632448.1"/>
    <property type="molecule type" value="Genomic_DNA"/>
</dbReference>
<protein>
    <submittedName>
        <fullName evidence="10">Diguanylate cyclase</fullName>
        <ecNumber evidence="10">2.7.7.65</ecNumber>
    </submittedName>
</protein>
<evidence type="ECO:0000259" key="7">
    <source>
        <dbReference type="PROSITE" id="PS50112"/>
    </source>
</evidence>
<dbReference type="PROSITE" id="PS50112">
    <property type="entry name" value="PAS"/>
    <property type="match status" value="1"/>
</dbReference>
<feature type="transmembrane region" description="Helical" evidence="6">
    <location>
        <begin position="38"/>
        <end position="57"/>
    </location>
</feature>